<evidence type="ECO:0000256" key="4">
    <source>
        <dbReference type="PROSITE-ProRule" id="PRU00335"/>
    </source>
</evidence>
<keyword evidence="2 4" id="KW-0238">DNA-binding</keyword>
<evidence type="ECO:0000256" key="5">
    <source>
        <dbReference type="SAM" id="MobiDB-lite"/>
    </source>
</evidence>
<dbReference type="PANTHER" id="PTHR30055">
    <property type="entry name" value="HTH-TYPE TRANSCRIPTIONAL REGULATOR RUTR"/>
    <property type="match status" value="1"/>
</dbReference>
<keyword evidence="3" id="KW-0804">Transcription</keyword>
<feature type="region of interest" description="Disordered" evidence="5">
    <location>
        <begin position="210"/>
        <end position="232"/>
    </location>
</feature>
<dbReference type="PANTHER" id="PTHR30055:SF234">
    <property type="entry name" value="HTH-TYPE TRANSCRIPTIONAL REGULATOR BETI"/>
    <property type="match status" value="1"/>
</dbReference>
<evidence type="ECO:0000256" key="2">
    <source>
        <dbReference type="ARBA" id="ARBA00023125"/>
    </source>
</evidence>
<keyword evidence="1" id="KW-0805">Transcription regulation</keyword>
<feature type="DNA-binding region" description="H-T-H motif" evidence="4">
    <location>
        <begin position="48"/>
        <end position="67"/>
    </location>
</feature>
<dbReference type="Pfam" id="PF00440">
    <property type="entry name" value="TetR_N"/>
    <property type="match status" value="1"/>
</dbReference>
<evidence type="ECO:0000256" key="1">
    <source>
        <dbReference type="ARBA" id="ARBA00023015"/>
    </source>
</evidence>
<dbReference type="EMBL" id="JAVRET010000031">
    <property type="protein sequence ID" value="MDT0410402.1"/>
    <property type="molecule type" value="Genomic_DNA"/>
</dbReference>
<keyword evidence="8" id="KW-1185">Reference proteome</keyword>
<name>A0ABU2R133_9ACTN</name>
<sequence>MRDDVVSGAGSERRQGRNVRGQGERLRGTILAAVGRLLGEWGSAEKLTMRAVAKEAGISAPSIYLHFPDKAALVWAALADEYAELARRLAEAGASGTGGDPRAGLRAQAHAYLRYAAEYPGQYRLMFETPQPHVGPARITGHPAGRVSAAFRAAFRACEEAGHRLSVPLPQAAQTLWAGLHGLISLDHSIFGDESTEEMNRSLAEGLADSLVAPEPGPAPAFRSAPAGTPASRRISQLIAAGDEEEPKAAPDA</sequence>
<dbReference type="PROSITE" id="PS50977">
    <property type="entry name" value="HTH_TETR_2"/>
    <property type="match status" value="1"/>
</dbReference>
<dbReference type="RefSeq" id="WP_010283928.1">
    <property type="nucleotide sequence ID" value="NZ_JAVRET010000031.1"/>
</dbReference>
<dbReference type="InterPro" id="IPR009057">
    <property type="entry name" value="Homeodomain-like_sf"/>
</dbReference>
<evidence type="ECO:0000259" key="6">
    <source>
        <dbReference type="PROSITE" id="PS50977"/>
    </source>
</evidence>
<comment type="caution">
    <text evidence="7">The sequence shown here is derived from an EMBL/GenBank/DDBJ whole genome shotgun (WGS) entry which is preliminary data.</text>
</comment>
<dbReference type="Pfam" id="PF13305">
    <property type="entry name" value="TetR_C_33"/>
    <property type="match status" value="1"/>
</dbReference>
<dbReference type="InterPro" id="IPR050109">
    <property type="entry name" value="HTH-type_TetR-like_transc_reg"/>
</dbReference>
<evidence type="ECO:0000256" key="3">
    <source>
        <dbReference type="ARBA" id="ARBA00023163"/>
    </source>
</evidence>
<feature type="region of interest" description="Disordered" evidence="5">
    <location>
        <begin position="1"/>
        <end position="21"/>
    </location>
</feature>
<protein>
    <submittedName>
        <fullName evidence="7">TetR/AcrR family transcriptional regulator</fullName>
    </submittedName>
</protein>
<reference evidence="8" key="1">
    <citation type="submission" date="2023-07" db="EMBL/GenBank/DDBJ databases">
        <title>30 novel species of actinomycetes from the DSMZ collection.</title>
        <authorList>
            <person name="Nouioui I."/>
        </authorList>
    </citation>
    <scope>NUCLEOTIDE SEQUENCE [LARGE SCALE GENOMIC DNA]</scope>
    <source>
        <strain evidence="8">DSM 41979</strain>
    </source>
</reference>
<dbReference type="InterPro" id="IPR025996">
    <property type="entry name" value="MT1864/Rv1816-like_C"/>
</dbReference>
<dbReference type="InterPro" id="IPR036271">
    <property type="entry name" value="Tet_transcr_reg_TetR-rel_C_sf"/>
</dbReference>
<evidence type="ECO:0000313" key="7">
    <source>
        <dbReference type="EMBL" id="MDT0410402.1"/>
    </source>
</evidence>
<gene>
    <name evidence="7" type="ORF">RM698_15210</name>
</gene>
<dbReference type="SUPFAM" id="SSF46689">
    <property type="entry name" value="Homeodomain-like"/>
    <property type="match status" value="1"/>
</dbReference>
<feature type="domain" description="HTH tetR-type" evidence="6">
    <location>
        <begin position="24"/>
        <end position="85"/>
    </location>
</feature>
<dbReference type="SUPFAM" id="SSF48498">
    <property type="entry name" value="Tetracyclin repressor-like, C-terminal domain"/>
    <property type="match status" value="1"/>
</dbReference>
<feature type="compositionally biased region" description="Basic and acidic residues" evidence="5">
    <location>
        <begin position="1"/>
        <end position="15"/>
    </location>
</feature>
<organism evidence="7 8">
    <name type="scientific">Streptomyces evansiae</name>
    <dbReference type="NCBI Taxonomy" id="3075535"/>
    <lineage>
        <taxon>Bacteria</taxon>
        <taxon>Bacillati</taxon>
        <taxon>Actinomycetota</taxon>
        <taxon>Actinomycetes</taxon>
        <taxon>Kitasatosporales</taxon>
        <taxon>Streptomycetaceae</taxon>
        <taxon>Streptomyces</taxon>
    </lineage>
</organism>
<proteinExistence type="predicted"/>
<dbReference type="InterPro" id="IPR001647">
    <property type="entry name" value="HTH_TetR"/>
</dbReference>
<dbReference type="Gene3D" id="1.10.357.10">
    <property type="entry name" value="Tetracycline Repressor, domain 2"/>
    <property type="match status" value="1"/>
</dbReference>
<dbReference type="Proteomes" id="UP001183610">
    <property type="component" value="Unassembled WGS sequence"/>
</dbReference>
<evidence type="ECO:0000313" key="8">
    <source>
        <dbReference type="Proteomes" id="UP001183610"/>
    </source>
</evidence>
<accession>A0ABU2R133</accession>